<dbReference type="GO" id="GO:0000166">
    <property type="term" value="F:nucleotide binding"/>
    <property type="evidence" value="ECO:0007669"/>
    <property type="project" value="InterPro"/>
</dbReference>
<comment type="caution">
    <text evidence="3">The sequence shown here is derived from an EMBL/GenBank/DDBJ whole genome shotgun (WGS) entry which is preliminary data.</text>
</comment>
<feature type="domain" description="Gfo/Idh/MocA-like oxidoreductase C-terminal" evidence="2">
    <location>
        <begin position="140"/>
        <end position="407"/>
    </location>
</feature>
<sequence length="418" mass="47277">MLEPITAITLGAGSRGNVYGNYGLKFSNELDIVGVAEPIEIRNERYAKKHNISKENRFDTWERVFERPKFADAIIITTPDDLHYGPCMKALAMGYDILLEKPIAPTEQECRDILELQKKNGNIVAVCHVLRYAPYFINLKQLMDSGALGEIISIQHLEPIEHIHMAHSYVRGNWHNSKKTTPIILAKSCHDLDILRWLIGKKCETISAFGGLKWFKSENAPEGSTARCADGCAVESTCPYSALKIYHRDRQRNYVFSLPEDKSKQGDFILEQLAKTNYGRCVYKMGNDQPDHYVTSMEFEDGVTVNFSMEAFTSYHGRRTRVMGSLGDVVGDMDEFTHTDFLTGKQTKWDVAVEDVEHYENSGHGGGDWSLVTDWVKAVKTKDPNVLSSTIDTSIESHLMGFNAEKSRLEKKTITMNM</sequence>
<dbReference type="InterPro" id="IPR051450">
    <property type="entry name" value="Gfo/Idh/MocA_Oxidoreductases"/>
</dbReference>
<dbReference type="SUPFAM" id="SSF51735">
    <property type="entry name" value="NAD(P)-binding Rossmann-fold domains"/>
    <property type="match status" value="1"/>
</dbReference>
<dbReference type="Proteomes" id="UP000076923">
    <property type="component" value="Unassembled WGS sequence"/>
</dbReference>
<dbReference type="InterPro" id="IPR000683">
    <property type="entry name" value="Gfo/Idh/MocA-like_OxRdtase_N"/>
</dbReference>
<dbReference type="Gene3D" id="3.30.360.10">
    <property type="entry name" value="Dihydrodipicolinate Reductase, domain 2"/>
    <property type="match status" value="1"/>
</dbReference>
<dbReference type="PANTHER" id="PTHR43377">
    <property type="entry name" value="BILIVERDIN REDUCTASE A"/>
    <property type="match status" value="1"/>
</dbReference>
<organism evidence="3 4">
    <name type="scientific">Polaribacter atrinae</name>
    <dbReference type="NCBI Taxonomy" id="1333662"/>
    <lineage>
        <taxon>Bacteria</taxon>
        <taxon>Pseudomonadati</taxon>
        <taxon>Bacteroidota</taxon>
        <taxon>Flavobacteriia</taxon>
        <taxon>Flavobacteriales</taxon>
        <taxon>Flavobacteriaceae</taxon>
    </lineage>
</organism>
<dbReference type="Gene3D" id="3.40.50.720">
    <property type="entry name" value="NAD(P)-binding Rossmann-like Domain"/>
    <property type="match status" value="1"/>
</dbReference>
<accession>A0A176TFC2</accession>
<evidence type="ECO:0000313" key="3">
    <source>
        <dbReference type="EMBL" id="OAD46534.1"/>
    </source>
</evidence>
<dbReference type="PANTHER" id="PTHR43377:SF2">
    <property type="entry name" value="BINDING ROSSMANN FOLD OXIDOREDUCTASE, PUTATIVE (AFU_ORTHOLOGUE AFUA_4G00560)-RELATED"/>
    <property type="match status" value="1"/>
</dbReference>
<evidence type="ECO:0000259" key="2">
    <source>
        <dbReference type="Pfam" id="PF02894"/>
    </source>
</evidence>
<dbReference type="AlphaFoldDB" id="A0A176TFC2"/>
<dbReference type="InterPro" id="IPR004104">
    <property type="entry name" value="Gfo/Idh/MocA-like_OxRdtase_C"/>
</dbReference>
<protein>
    <submittedName>
        <fullName evidence="3">Oxidoreductase</fullName>
    </submittedName>
</protein>
<name>A0A176TFC2_9FLAO</name>
<reference evidence="3 4" key="1">
    <citation type="submission" date="2016-02" db="EMBL/GenBank/DDBJ databases">
        <title>Draft genome sequence of Polaribacter atrinae KACC17473.</title>
        <authorList>
            <person name="Shin S.-K."/>
            <person name="Yi H."/>
        </authorList>
    </citation>
    <scope>NUCLEOTIDE SEQUENCE [LARGE SCALE GENOMIC DNA]</scope>
    <source>
        <strain evidence="3 4">KACC 17473</strain>
    </source>
</reference>
<keyword evidence="4" id="KW-1185">Reference proteome</keyword>
<dbReference type="EMBL" id="LVWE01000003">
    <property type="protein sequence ID" value="OAD46534.1"/>
    <property type="molecule type" value="Genomic_DNA"/>
</dbReference>
<evidence type="ECO:0000259" key="1">
    <source>
        <dbReference type="Pfam" id="PF01408"/>
    </source>
</evidence>
<dbReference type="InterPro" id="IPR036291">
    <property type="entry name" value="NAD(P)-bd_dom_sf"/>
</dbReference>
<proteinExistence type="predicted"/>
<evidence type="ECO:0000313" key="4">
    <source>
        <dbReference type="Proteomes" id="UP000076923"/>
    </source>
</evidence>
<dbReference type="Pfam" id="PF02894">
    <property type="entry name" value="GFO_IDH_MocA_C"/>
    <property type="match status" value="1"/>
</dbReference>
<dbReference type="Pfam" id="PF01408">
    <property type="entry name" value="GFO_IDH_MocA"/>
    <property type="match status" value="1"/>
</dbReference>
<dbReference type="STRING" id="1333662.LPB303_02655"/>
<gene>
    <name evidence="3" type="ORF">LPB303_02655</name>
</gene>
<dbReference type="SUPFAM" id="SSF55347">
    <property type="entry name" value="Glyceraldehyde-3-phosphate dehydrogenase-like, C-terminal domain"/>
    <property type="match status" value="1"/>
</dbReference>
<feature type="domain" description="Gfo/Idh/MocA-like oxidoreductase N-terminal" evidence="1">
    <location>
        <begin position="10"/>
        <end position="127"/>
    </location>
</feature>